<feature type="region of interest" description="Disordered" evidence="1">
    <location>
        <begin position="122"/>
        <end position="168"/>
    </location>
</feature>
<dbReference type="RefSeq" id="WP_136400411.1">
    <property type="nucleotide sequence ID" value="NZ_CP036295.1"/>
</dbReference>
<dbReference type="OrthoDB" id="5461426at2"/>
<evidence type="ECO:0000256" key="1">
    <source>
        <dbReference type="SAM" id="MobiDB-lite"/>
    </source>
</evidence>
<reference evidence="3 4" key="1">
    <citation type="submission" date="2019-02" db="EMBL/GenBank/DDBJ databases">
        <title>Complete Genome Sequence of Desulfovibrio desulfuricans IC1, a Sulfonate Utilizing Anaerobe.</title>
        <authorList>
            <person name="Day L.A."/>
            <person name="De Leon K.B."/>
            <person name="Wall J.D."/>
        </authorList>
    </citation>
    <scope>NUCLEOTIDE SEQUENCE [LARGE SCALE GENOMIC DNA]</scope>
    <source>
        <strain evidence="3 4">IC1</strain>
    </source>
</reference>
<feature type="chain" id="PRO_5020499678" evidence="2">
    <location>
        <begin position="25"/>
        <end position="168"/>
    </location>
</feature>
<evidence type="ECO:0000313" key="3">
    <source>
        <dbReference type="EMBL" id="QCC86313.1"/>
    </source>
</evidence>
<gene>
    <name evidence="3" type="ORF">DDIC_10600</name>
</gene>
<feature type="signal peptide" evidence="2">
    <location>
        <begin position="1"/>
        <end position="24"/>
    </location>
</feature>
<keyword evidence="2" id="KW-0732">Signal</keyword>
<dbReference type="Proteomes" id="UP000297065">
    <property type="component" value="Chromosome"/>
</dbReference>
<dbReference type="EMBL" id="CP036295">
    <property type="protein sequence ID" value="QCC86313.1"/>
    <property type="molecule type" value="Genomic_DNA"/>
</dbReference>
<organism evidence="3 4">
    <name type="scientific">Desulfovibrio desulfuricans</name>
    <dbReference type="NCBI Taxonomy" id="876"/>
    <lineage>
        <taxon>Bacteria</taxon>
        <taxon>Pseudomonadati</taxon>
        <taxon>Thermodesulfobacteriota</taxon>
        <taxon>Desulfovibrionia</taxon>
        <taxon>Desulfovibrionales</taxon>
        <taxon>Desulfovibrionaceae</taxon>
        <taxon>Desulfovibrio</taxon>
    </lineage>
</organism>
<name>A0A4P7UJ03_DESDE</name>
<accession>A0A4P7UJ03</accession>
<feature type="compositionally biased region" description="Basic and acidic residues" evidence="1">
    <location>
        <begin position="122"/>
        <end position="131"/>
    </location>
</feature>
<dbReference type="AlphaFoldDB" id="A0A4P7UJ03"/>
<proteinExistence type="predicted"/>
<evidence type="ECO:0000313" key="4">
    <source>
        <dbReference type="Proteomes" id="UP000297065"/>
    </source>
</evidence>
<protein>
    <submittedName>
        <fullName evidence="3">Uncharacterized protein</fullName>
    </submittedName>
</protein>
<evidence type="ECO:0000256" key="2">
    <source>
        <dbReference type="SAM" id="SignalP"/>
    </source>
</evidence>
<sequence length="168" mass="18997">MNVPKGCLAFAMALFWLSGSPAFAGSLDSFSDMLGNLSDMARAADRAHDDYLDAMNGGRDYGRYERDWRQRESDLERARMRTMARMAGVSESRIRNMRQDGMSWGGIARRYDIDPDRFYGRSPYDNDRDNWRGNPPGLAKKGGTPPGLEKKGGMPPGQAKKMRRNDDY</sequence>